<dbReference type="GO" id="GO:0005886">
    <property type="term" value="C:plasma membrane"/>
    <property type="evidence" value="ECO:0007669"/>
    <property type="project" value="UniProtKB-SubCell"/>
</dbReference>
<feature type="transmembrane region" description="Helical" evidence="7">
    <location>
        <begin position="30"/>
        <end position="53"/>
    </location>
</feature>
<keyword evidence="6 7" id="KW-0472">Membrane</keyword>
<evidence type="ECO:0000256" key="2">
    <source>
        <dbReference type="ARBA" id="ARBA00022475"/>
    </source>
</evidence>
<dbReference type="SMART" id="SM00014">
    <property type="entry name" value="acidPPc"/>
    <property type="match status" value="1"/>
</dbReference>
<evidence type="ECO:0000256" key="3">
    <source>
        <dbReference type="ARBA" id="ARBA00022692"/>
    </source>
</evidence>
<feature type="transmembrane region" description="Helical" evidence="7">
    <location>
        <begin position="82"/>
        <end position="109"/>
    </location>
</feature>
<reference evidence="10" key="1">
    <citation type="submission" date="2019-11" db="EMBL/GenBank/DDBJ databases">
        <title>The complete genome sequence of Saccharopolyspora sp. E2A.</title>
        <authorList>
            <person name="Zhang G."/>
        </authorList>
    </citation>
    <scope>NUCLEOTIDE SEQUENCE [LARGE SCALE GENOMIC DNA]</scope>
    <source>
        <strain evidence="10">E2A</strain>
    </source>
</reference>
<accession>A0A5Q3Q326</accession>
<keyword evidence="3 7" id="KW-0812">Transmembrane</keyword>
<evidence type="ECO:0000256" key="6">
    <source>
        <dbReference type="ARBA" id="ARBA00023136"/>
    </source>
</evidence>
<evidence type="ECO:0000313" key="10">
    <source>
        <dbReference type="Proteomes" id="UP000371041"/>
    </source>
</evidence>
<evidence type="ECO:0000313" key="9">
    <source>
        <dbReference type="EMBL" id="QGK68998.1"/>
    </source>
</evidence>
<feature type="transmembrane region" description="Helical" evidence="7">
    <location>
        <begin position="216"/>
        <end position="237"/>
    </location>
</feature>
<keyword evidence="2" id="KW-1003">Cell membrane</keyword>
<dbReference type="InterPro" id="IPR000326">
    <property type="entry name" value="PAP2/HPO"/>
</dbReference>
<organism evidence="9 10">
    <name type="scientific">Allosaccharopolyspora coralli</name>
    <dbReference type="NCBI Taxonomy" id="2665642"/>
    <lineage>
        <taxon>Bacteria</taxon>
        <taxon>Bacillati</taxon>
        <taxon>Actinomycetota</taxon>
        <taxon>Actinomycetes</taxon>
        <taxon>Pseudonocardiales</taxon>
        <taxon>Pseudonocardiaceae</taxon>
        <taxon>Allosaccharopolyspora</taxon>
    </lineage>
</organism>
<evidence type="ECO:0000256" key="7">
    <source>
        <dbReference type="SAM" id="Phobius"/>
    </source>
</evidence>
<name>A0A5Q3Q326_9PSEU</name>
<feature type="transmembrane region" description="Helical" evidence="7">
    <location>
        <begin position="160"/>
        <end position="181"/>
    </location>
</feature>
<feature type="domain" description="Phosphatidic acid phosphatase type 2/haloperoxidase" evidence="8">
    <location>
        <begin position="119"/>
        <end position="231"/>
    </location>
</feature>
<dbReference type="Pfam" id="PF01569">
    <property type="entry name" value="PAP2"/>
    <property type="match status" value="1"/>
</dbReference>
<evidence type="ECO:0000256" key="5">
    <source>
        <dbReference type="ARBA" id="ARBA00022989"/>
    </source>
</evidence>
<evidence type="ECO:0000256" key="4">
    <source>
        <dbReference type="ARBA" id="ARBA00022801"/>
    </source>
</evidence>
<protein>
    <submittedName>
        <fullName evidence="9">Phosphatase PAP2 family protein</fullName>
    </submittedName>
</protein>
<feature type="transmembrane region" description="Helical" evidence="7">
    <location>
        <begin position="188"/>
        <end position="210"/>
    </location>
</feature>
<gene>
    <name evidence="9" type="ORF">GIY23_05120</name>
</gene>
<keyword evidence="4" id="KW-0378">Hydrolase</keyword>
<dbReference type="InterPro" id="IPR036938">
    <property type="entry name" value="PAP2/HPO_sf"/>
</dbReference>
<dbReference type="PANTHER" id="PTHR14969">
    <property type="entry name" value="SPHINGOSINE-1-PHOSPHATE PHOSPHOHYDROLASE"/>
    <property type="match status" value="1"/>
</dbReference>
<evidence type="ECO:0000259" key="8">
    <source>
        <dbReference type="SMART" id="SM00014"/>
    </source>
</evidence>
<dbReference type="RefSeq" id="WP_154075599.1">
    <property type="nucleotide sequence ID" value="NZ_CP045929.1"/>
</dbReference>
<evidence type="ECO:0000256" key="1">
    <source>
        <dbReference type="ARBA" id="ARBA00004651"/>
    </source>
</evidence>
<dbReference type="AlphaFoldDB" id="A0A5Q3Q326"/>
<dbReference type="EMBL" id="CP045929">
    <property type="protein sequence ID" value="QGK68998.1"/>
    <property type="molecule type" value="Genomic_DNA"/>
</dbReference>
<keyword evidence="10" id="KW-1185">Reference proteome</keyword>
<dbReference type="Gene3D" id="1.20.144.10">
    <property type="entry name" value="Phosphatidic acid phosphatase type 2/haloperoxidase"/>
    <property type="match status" value="1"/>
</dbReference>
<dbReference type="SUPFAM" id="SSF48317">
    <property type="entry name" value="Acid phosphatase/Vanadium-dependent haloperoxidase"/>
    <property type="match status" value="1"/>
</dbReference>
<dbReference type="GO" id="GO:0016787">
    <property type="term" value="F:hydrolase activity"/>
    <property type="evidence" value="ECO:0007669"/>
    <property type="project" value="UniProtKB-KW"/>
</dbReference>
<dbReference type="CDD" id="cd03392">
    <property type="entry name" value="PAP2_like_2"/>
    <property type="match status" value="1"/>
</dbReference>
<dbReference type="Proteomes" id="UP000371041">
    <property type="component" value="Chromosome"/>
</dbReference>
<keyword evidence="5 7" id="KW-1133">Transmembrane helix</keyword>
<dbReference type="PANTHER" id="PTHR14969:SF62">
    <property type="entry name" value="DECAPRENYLPHOSPHORYL-5-PHOSPHORIBOSE PHOSPHATASE RV3807C-RELATED"/>
    <property type="match status" value="1"/>
</dbReference>
<feature type="transmembrane region" description="Helical" evidence="7">
    <location>
        <begin position="118"/>
        <end position="140"/>
    </location>
</feature>
<comment type="subcellular location">
    <subcellularLocation>
        <location evidence="1">Cell membrane</location>
        <topology evidence="1">Multi-pass membrane protein</topology>
    </subcellularLocation>
</comment>
<proteinExistence type="predicted"/>
<sequence length="250" mass="26326">MAAAGDDSSNTHGAERPSVTRDLRTILRRWPWVSGALGVLISALCAAGFTALAGQVYNRGPVVALDRRLLELVGEVRSEPAIAVWSVLTWVGDTLVVFPLAVVAGVLLVRRKRSWSPLVLLVASSAGVGSLVGLTKWIIARPRPPALPLVGVEDGFGFPSGHSAQAAAVYLMIALLILPLLTGSRRRAAVLLAAMALTATAMLSRIVLGVHSPSDVFGGLLLGVGWTVLLLSLRPLARSARELLHRLAHA</sequence>
<dbReference type="KEGG" id="sace:GIY23_05120"/>